<evidence type="ECO:0000256" key="1">
    <source>
        <dbReference type="SAM" id="Coils"/>
    </source>
</evidence>
<dbReference type="SUPFAM" id="SSF46689">
    <property type="entry name" value="Homeodomain-like"/>
    <property type="match status" value="1"/>
</dbReference>
<dbReference type="InterPro" id="IPR037239">
    <property type="entry name" value="OSBP_sf"/>
</dbReference>
<evidence type="ECO:0000256" key="2">
    <source>
        <dbReference type="SAM" id="MobiDB-lite"/>
    </source>
</evidence>
<protein>
    <recommendedName>
        <fullName evidence="5">Transposase Tc1-like domain-containing protein</fullName>
    </recommendedName>
</protein>
<organism evidence="3 4">
    <name type="scientific">Cirrhinus molitorella</name>
    <name type="common">mud carp</name>
    <dbReference type="NCBI Taxonomy" id="172907"/>
    <lineage>
        <taxon>Eukaryota</taxon>
        <taxon>Metazoa</taxon>
        <taxon>Chordata</taxon>
        <taxon>Craniata</taxon>
        <taxon>Vertebrata</taxon>
        <taxon>Euteleostomi</taxon>
        <taxon>Actinopterygii</taxon>
        <taxon>Neopterygii</taxon>
        <taxon>Teleostei</taxon>
        <taxon>Ostariophysi</taxon>
        <taxon>Cypriniformes</taxon>
        <taxon>Cyprinidae</taxon>
        <taxon>Labeoninae</taxon>
        <taxon>Labeonini</taxon>
        <taxon>Cirrhinus</taxon>
    </lineage>
</organism>
<proteinExistence type="predicted"/>
<name>A0ABR3LRL8_9TELE</name>
<evidence type="ECO:0000313" key="3">
    <source>
        <dbReference type="EMBL" id="KAL1255530.1"/>
    </source>
</evidence>
<dbReference type="EMBL" id="JAYMGO010000019">
    <property type="protein sequence ID" value="KAL1255530.1"/>
    <property type="molecule type" value="Genomic_DNA"/>
</dbReference>
<comment type="caution">
    <text evidence="3">The sequence shown here is derived from an EMBL/GenBank/DDBJ whole genome shotgun (WGS) entry which is preliminary data.</text>
</comment>
<dbReference type="PANTHER" id="PTHR10972:SF146">
    <property type="entry name" value="OXYSTEROL-BINDING PROTEIN"/>
    <property type="match status" value="1"/>
</dbReference>
<dbReference type="InterPro" id="IPR036388">
    <property type="entry name" value="WH-like_DNA-bd_sf"/>
</dbReference>
<accession>A0ABR3LRL8</accession>
<keyword evidence="1" id="KW-0175">Coiled coil</keyword>
<gene>
    <name evidence="3" type="ORF">QQF64_013591</name>
</gene>
<evidence type="ECO:0008006" key="5">
    <source>
        <dbReference type="Google" id="ProtNLM"/>
    </source>
</evidence>
<feature type="region of interest" description="Disordered" evidence="2">
    <location>
        <begin position="175"/>
        <end position="196"/>
    </location>
</feature>
<reference evidence="3 4" key="1">
    <citation type="submission" date="2023-09" db="EMBL/GenBank/DDBJ databases">
        <authorList>
            <person name="Wang M."/>
        </authorList>
    </citation>
    <scope>NUCLEOTIDE SEQUENCE [LARGE SCALE GENOMIC DNA]</scope>
    <source>
        <strain evidence="3">GT-2023</strain>
        <tissue evidence="3">Liver</tissue>
    </source>
</reference>
<dbReference type="PANTHER" id="PTHR10972">
    <property type="entry name" value="OXYSTEROL-BINDING PROTEIN-RELATED"/>
    <property type="match status" value="1"/>
</dbReference>
<dbReference type="Proteomes" id="UP001558613">
    <property type="component" value="Unassembled WGS sequence"/>
</dbReference>
<dbReference type="Gene3D" id="1.10.10.10">
    <property type="entry name" value="Winged helix-like DNA-binding domain superfamily/Winged helix DNA-binding domain"/>
    <property type="match status" value="1"/>
</dbReference>
<evidence type="ECO:0000313" key="4">
    <source>
        <dbReference type="Proteomes" id="UP001558613"/>
    </source>
</evidence>
<dbReference type="InterPro" id="IPR000648">
    <property type="entry name" value="Oxysterol-bd"/>
</dbReference>
<dbReference type="InterPro" id="IPR009057">
    <property type="entry name" value="Homeodomain-like_sf"/>
</dbReference>
<dbReference type="SUPFAM" id="SSF144000">
    <property type="entry name" value="Oxysterol-binding protein-like"/>
    <property type="match status" value="1"/>
</dbReference>
<feature type="coiled-coil region" evidence="1">
    <location>
        <begin position="198"/>
        <end position="225"/>
    </location>
</feature>
<sequence length="272" mass="32060">MIVEHHGLREGYRKLSQRFKLSVSTVRNIVRNWKTRGTVLVKARSGRPRKISDKQRRRMVRTVTVNPQTSSKDLQHHLAADGVTVHRSTIQRTLHKEMLYGQSRYWGDNNSKNEVHGTVLDRAGRVVHRFGGSWHEGIFCDTLPNPQCIWKPNPQPDDYFDYYGFSQYARELNEQTPDMKNKLPPTDSRFRPDQRLLEEGKVEEADKCKDEIEEKQRERRKAMTKRSEEHIPRFFVKTLDHAGREVWVTNGTYWKIRENPGFASTENLELWC</sequence>
<dbReference type="Gene3D" id="3.30.70.3490">
    <property type="match status" value="1"/>
</dbReference>
<dbReference type="Pfam" id="PF01237">
    <property type="entry name" value="Oxysterol_BP"/>
    <property type="match status" value="1"/>
</dbReference>
<keyword evidence="4" id="KW-1185">Reference proteome</keyword>
<dbReference type="Pfam" id="PF13565">
    <property type="entry name" value="HTH_32"/>
    <property type="match status" value="1"/>
</dbReference>